<evidence type="ECO:0000313" key="2">
    <source>
        <dbReference type="EMBL" id="TWO71483.1"/>
    </source>
</evidence>
<dbReference type="SUPFAM" id="SSF52540">
    <property type="entry name" value="P-loop containing nucleoside triphosphate hydrolases"/>
    <property type="match status" value="1"/>
</dbReference>
<accession>A0A562ZSI0</accession>
<dbReference type="AlphaFoldDB" id="A0A562ZSI0"/>
<evidence type="ECO:0000313" key="3">
    <source>
        <dbReference type="Proteomes" id="UP000318199"/>
    </source>
</evidence>
<reference evidence="2 3" key="1">
    <citation type="submission" date="2019-07" db="EMBL/GenBank/DDBJ databases">
        <title>Caenimonas sedimenti sp. nov., isolated from activated sludge.</title>
        <authorList>
            <person name="Xu J."/>
        </authorList>
    </citation>
    <scope>NUCLEOTIDE SEQUENCE [LARGE SCALE GENOMIC DNA]</scope>
    <source>
        <strain evidence="2 3">HX-9-20</strain>
    </source>
</reference>
<dbReference type="InterPro" id="IPR011704">
    <property type="entry name" value="ATPase_dyneun-rel_AAA"/>
</dbReference>
<dbReference type="InterPro" id="IPR050764">
    <property type="entry name" value="CbbQ/NirQ/NorQ/GpvN"/>
</dbReference>
<dbReference type="Pfam" id="PF07728">
    <property type="entry name" value="AAA_5"/>
    <property type="match status" value="1"/>
</dbReference>
<dbReference type="RefSeq" id="WP_145893095.1">
    <property type="nucleotide sequence ID" value="NZ_VOBQ01000008.1"/>
</dbReference>
<gene>
    <name evidence="2" type="ORF">FN976_11250</name>
</gene>
<dbReference type="GO" id="GO:0016887">
    <property type="term" value="F:ATP hydrolysis activity"/>
    <property type="evidence" value="ECO:0007669"/>
    <property type="project" value="InterPro"/>
</dbReference>
<protein>
    <submittedName>
        <fullName evidence="2">ATPase</fullName>
    </submittedName>
</protein>
<evidence type="ECO:0000259" key="1">
    <source>
        <dbReference type="Pfam" id="PF07728"/>
    </source>
</evidence>
<feature type="domain" description="ATPase dynein-related AAA" evidence="1">
    <location>
        <begin position="75"/>
        <end position="212"/>
    </location>
</feature>
<dbReference type="OrthoDB" id="9808317at2"/>
<comment type="caution">
    <text evidence="2">The sequence shown here is derived from an EMBL/GenBank/DDBJ whole genome shotgun (WGS) entry which is preliminary data.</text>
</comment>
<proteinExistence type="predicted"/>
<dbReference type="Proteomes" id="UP000318199">
    <property type="component" value="Unassembled WGS sequence"/>
</dbReference>
<dbReference type="InterPro" id="IPR027417">
    <property type="entry name" value="P-loop_NTPase"/>
</dbReference>
<dbReference type="Gene3D" id="3.40.50.300">
    <property type="entry name" value="P-loop containing nucleotide triphosphate hydrolases"/>
    <property type="match status" value="1"/>
</dbReference>
<organism evidence="2 3">
    <name type="scientific">Caenimonas sedimenti</name>
    <dbReference type="NCBI Taxonomy" id="2596921"/>
    <lineage>
        <taxon>Bacteria</taxon>
        <taxon>Pseudomonadati</taxon>
        <taxon>Pseudomonadota</taxon>
        <taxon>Betaproteobacteria</taxon>
        <taxon>Burkholderiales</taxon>
        <taxon>Comamonadaceae</taxon>
        <taxon>Caenimonas</taxon>
    </lineage>
</organism>
<dbReference type="EMBL" id="VOBQ01000008">
    <property type="protein sequence ID" value="TWO71483.1"/>
    <property type="molecule type" value="Genomic_DNA"/>
</dbReference>
<name>A0A562ZSI0_9BURK</name>
<dbReference type="PANTHER" id="PTHR42759">
    <property type="entry name" value="MOXR FAMILY PROTEIN"/>
    <property type="match status" value="1"/>
</dbReference>
<keyword evidence="3" id="KW-1185">Reference proteome</keyword>
<dbReference type="PANTHER" id="PTHR42759:SF1">
    <property type="entry name" value="MAGNESIUM-CHELATASE SUBUNIT CHLD"/>
    <property type="match status" value="1"/>
</dbReference>
<dbReference type="GO" id="GO:0005524">
    <property type="term" value="F:ATP binding"/>
    <property type="evidence" value="ECO:0007669"/>
    <property type="project" value="InterPro"/>
</dbReference>
<sequence length="337" mass="37368">MDATTKTQTTPEQKRRFVNYKIRDTFNLPEAAEAAVIPGFAEGLPGVPQIDPLYVFEMDRLRQFTMFWVGGFRALMIEGDPSAGKTSFIAQIHARLNVPLHKVPCTPKTDSYQLVGQMLPTEDGRLHWVDGPVVRACRDGTSVMLDEYNVLDPGEATGLNMLLEGYSWTIPETGEVITPAPSTRFFVTQNAVDSLIHVAGRNEQDTANDDRFSYMQVDFLSADLEKDLIVRHLVAGGVEADKAKPIAHICVEVATEVRKAFREGADPNIDKPISTRAALRWAKYTVMYNPILRSKGRSGLHFAIQQALRMRAPMAGAVNQQITLKAGYDENLVTATT</sequence>